<dbReference type="GO" id="GO:0050660">
    <property type="term" value="F:flavin adenine dinucleotide binding"/>
    <property type="evidence" value="ECO:0007669"/>
    <property type="project" value="InterPro"/>
</dbReference>
<proteinExistence type="inferred from homology"/>
<keyword evidence="3 8" id="KW-0285">Flavoprotein</keyword>
<dbReference type="Pfam" id="PF00743">
    <property type="entry name" value="FMO-like"/>
    <property type="match status" value="2"/>
</dbReference>
<dbReference type="InterPro" id="IPR050346">
    <property type="entry name" value="FMO-like"/>
</dbReference>
<accession>A0A336MIW8</accession>
<dbReference type="AlphaFoldDB" id="A0A336MIW8"/>
<dbReference type="GO" id="GO:0004499">
    <property type="term" value="F:N,N-dimethylaniline monooxygenase activity"/>
    <property type="evidence" value="ECO:0007669"/>
    <property type="project" value="InterPro"/>
</dbReference>
<evidence type="ECO:0000256" key="8">
    <source>
        <dbReference type="RuleBase" id="RU361177"/>
    </source>
</evidence>
<evidence type="ECO:0000256" key="3">
    <source>
        <dbReference type="ARBA" id="ARBA00022630"/>
    </source>
</evidence>
<evidence type="ECO:0000256" key="7">
    <source>
        <dbReference type="ARBA" id="ARBA00023033"/>
    </source>
</evidence>
<organism evidence="9">
    <name type="scientific">Culicoides sonorensis</name>
    <name type="common">Biting midge</name>
    <dbReference type="NCBI Taxonomy" id="179676"/>
    <lineage>
        <taxon>Eukaryota</taxon>
        <taxon>Metazoa</taxon>
        <taxon>Ecdysozoa</taxon>
        <taxon>Arthropoda</taxon>
        <taxon>Hexapoda</taxon>
        <taxon>Insecta</taxon>
        <taxon>Pterygota</taxon>
        <taxon>Neoptera</taxon>
        <taxon>Endopterygota</taxon>
        <taxon>Diptera</taxon>
        <taxon>Nematocera</taxon>
        <taxon>Chironomoidea</taxon>
        <taxon>Ceratopogonidae</taxon>
        <taxon>Ceratopogoninae</taxon>
        <taxon>Culicoides</taxon>
        <taxon>Monoculicoides</taxon>
    </lineage>
</organism>
<evidence type="ECO:0000256" key="6">
    <source>
        <dbReference type="ARBA" id="ARBA00023002"/>
    </source>
</evidence>
<sequence length="424" mass="48747">MKIAVIGAGITGLVSCKYCKEAGFDVVVFEKYYTIGGTWVYTKDSKVNDLSHQTSMYKNLITNSPIEVMGFRDFEFPSICDKSYVSWKEVVEFLHDYAENFALMDFIRFGHIVTKIEPQNDKWRVDVQNLDGCESFCEIFDAIFVCNGHFSTPNMPSIEGIEYFQGKTLHSKEYDNPEMFQDQRVLIIGAGPSGIDLTFDVSKTAKQIALSHHSKILKDIFPANVHQLPDVTHIASDGSVNFLNGNSEKFDAIIFCTGYNYNFPFIGNECGLKMDNNHITPLYKHIMHIEHPTLFFIGMTNVTIFTHLIELQIQFSLKILLKRIELPSKHEMYQELNHEIEDRIGKGYSGRRMHQLWPDYMRNYIDDLVRIGALNGIKPVLLDIYDESRALSTAHPKETWYKLLHSVAMQSVLHRPIFQRTPIC</sequence>
<dbReference type="InterPro" id="IPR000960">
    <property type="entry name" value="Flavin_mOase"/>
</dbReference>
<keyword evidence="5" id="KW-0521">NADP</keyword>
<dbReference type="InterPro" id="IPR020946">
    <property type="entry name" value="Flavin_mOase-like"/>
</dbReference>
<evidence type="ECO:0000256" key="4">
    <source>
        <dbReference type="ARBA" id="ARBA00022827"/>
    </source>
</evidence>
<reference evidence="9" key="1">
    <citation type="submission" date="2018-07" db="EMBL/GenBank/DDBJ databases">
        <authorList>
            <person name="Quirk P.G."/>
            <person name="Krulwich T.A."/>
        </authorList>
    </citation>
    <scope>NUCLEOTIDE SEQUENCE</scope>
</reference>
<dbReference type="SUPFAM" id="SSF51905">
    <property type="entry name" value="FAD/NAD(P)-binding domain"/>
    <property type="match status" value="2"/>
</dbReference>
<evidence type="ECO:0000256" key="1">
    <source>
        <dbReference type="ARBA" id="ARBA00001974"/>
    </source>
</evidence>
<dbReference type="OMA" id="EYRRPEN"/>
<dbReference type="PROSITE" id="PS51257">
    <property type="entry name" value="PROKAR_LIPOPROTEIN"/>
    <property type="match status" value="1"/>
</dbReference>
<gene>
    <name evidence="9" type="primary">CSON001256</name>
</gene>
<comment type="similarity">
    <text evidence="2 8">Belongs to the FMO family.</text>
</comment>
<protein>
    <recommendedName>
        <fullName evidence="8">Flavin-containing monooxygenase</fullName>
        <ecNumber evidence="8">1.-.-.-</ecNumber>
    </recommendedName>
</protein>
<dbReference type="InterPro" id="IPR036188">
    <property type="entry name" value="FAD/NAD-bd_sf"/>
</dbReference>
<evidence type="ECO:0000256" key="2">
    <source>
        <dbReference type="ARBA" id="ARBA00009183"/>
    </source>
</evidence>
<dbReference type="Gene3D" id="3.50.50.60">
    <property type="entry name" value="FAD/NAD(P)-binding domain"/>
    <property type="match status" value="2"/>
</dbReference>
<evidence type="ECO:0000313" key="9">
    <source>
        <dbReference type="EMBL" id="SSX29401.1"/>
    </source>
</evidence>
<dbReference type="VEuPathDB" id="VectorBase:CSON001256"/>
<dbReference type="PIRSF" id="PIRSF000332">
    <property type="entry name" value="FMO"/>
    <property type="match status" value="1"/>
</dbReference>
<dbReference type="PRINTS" id="PR00370">
    <property type="entry name" value="FMOXYGENASE"/>
</dbReference>
<keyword evidence="6 8" id="KW-0560">Oxidoreductase</keyword>
<name>A0A336MIW8_CULSO</name>
<dbReference type="GO" id="GO:0050661">
    <property type="term" value="F:NADP binding"/>
    <property type="evidence" value="ECO:0007669"/>
    <property type="project" value="InterPro"/>
</dbReference>
<dbReference type="PANTHER" id="PTHR23023">
    <property type="entry name" value="DIMETHYLANILINE MONOOXYGENASE"/>
    <property type="match status" value="1"/>
</dbReference>
<comment type="cofactor">
    <cofactor evidence="1 8">
        <name>FAD</name>
        <dbReference type="ChEBI" id="CHEBI:57692"/>
    </cofactor>
</comment>
<evidence type="ECO:0000256" key="5">
    <source>
        <dbReference type="ARBA" id="ARBA00022857"/>
    </source>
</evidence>
<dbReference type="EC" id="1.-.-.-" evidence="8"/>
<keyword evidence="4 8" id="KW-0274">FAD</keyword>
<keyword evidence="7 8" id="KW-0503">Monooxygenase</keyword>
<dbReference type="EMBL" id="UFQT01001190">
    <property type="protein sequence ID" value="SSX29401.1"/>
    <property type="molecule type" value="Genomic_DNA"/>
</dbReference>
<dbReference type="FunFam" id="3.50.50.60:FF:000138">
    <property type="entry name" value="Flavin-containing monooxygenase"/>
    <property type="match status" value="1"/>
</dbReference>